<organism evidence="3">
    <name type="scientific">marine metagenome</name>
    <dbReference type="NCBI Taxonomy" id="408172"/>
    <lineage>
        <taxon>unclassified sequences</taxon>
        <taxon>metagenomes</taxon>
        <taxon>ecological metagenomes</taxon>
    </lineage>
</organism>
<dbReference type="Gene3D" id="1.20.140.10">
    <property type="entry name" value="Butyryl-CoA Dehydrogenase, subunit A, domain 3"/>
    <property type="match status" value="1"/>
</dbReference>
<dbReference type="SUPFAM" id="SSF47203">
    <property type="entry name" value="Acyl-CoA dehydrogenase C-terminal domain-like"/>
    <property type="match status" value="1"/>
</dbReference>
<dbReference type="Pfam" id="PF00441">
    <property type="entry name" value="Acyl-CoA_dh_1"/>
    <property type="match status" value="1"/>
</dbReference>
<feature type="non-terminal residue" evidence="3">
    <location>
        <position position="1"/>
    </location>
</feature>
<dbReference type="InterPro" id="IPR052547">
    <property type="entry name" value="Mito_Isobutyryl-CoADH"/>
</dbReference>
<accession>A0A382UJF7</accession>
<dbReference type="PANTHER" id="PTHR43831:SF1">
    <property type="entry name" value="ISOBUTYRYL-COA DEHYDROGENASE, MITOCHONDRIAL"/>
    <property type="match status" value="1"/>
</dbReference>
<dbReference type="AlphaFoldDB" id="A0A382UJF7"/>
<dbReference type="PANTHER" id="PTHR43831">
    <property type="entry name" value="ISOBUTYRYL-COA DEHYDROGENASE"/>
    <property type="match status" value="1"/>
</dbReference>
<evidence type="ECO:0000256" key="1">
    <source>
        <dbReference type="ARBA" id="ARBA00022630"/>
    </source>
</evidence>
<proteinExistence type="predicted"/>
<evidence type="ECO:0000259" key="2">
    <source>
        <dbReference type="Pfam" id="PF00441"/>
    </source>
</evidence>
<dbReference type="InterPro" id="IPR009075">
    <property type="entry name" value="AcylCo_DH/oxidase_C"/>
</dbReference>
<dbReference type="PROSITE" id="PS00073">
    <property type="entry name" value="ACYL_COA_DH_2"/>
    <property type="match status" value="1"/>
</dbReference>
<feature type="domain" description="Acyl-CoA dehydrogenase/oxidase C-terminal" evidence="2">
    <location>
        <begin position="1"/>
        <end position="57"/>
    </location>
</feature>
<reference evidence="3" key="1">
    <citation type="submission" date="2018-05" db="EMBL/GenBank/DDBJ databases">
        <authorList>
            <person name="Lanie J.A."/>
            <person name="Ng W.-L."/>
            <person name="Kazmierczak K.M."/>
            <person name="Andrzejewski T.M."/>
            <person name="Davidsen T.M."/>
            <person name="Wayne K.J."/>
            <person name="Tettelin H."/>
            <person name="Glass J.I."/>
            <person name="Rusch D."/>
            <person name="Podicherti R."/>
            <person name="Tsui H.-C.T."/>
            <person name="Winkler M.E."/>
        </authorList>
    </citation>
    <scope>NUCLEOTIDE SEQUENCE</scope>
</reference>
<dbReference type="EMBL" id="UINC01144718">
    <property type="protein sequence ID" value="SVD34404.1"/>
    <property type="molecule type" value="Genomic_DNA"/>
</dbReference>
<dbReference type="GO" id="GO:0003995">
    <property type="term" value="F:acyl-CoA dehydrogenase activity"/>
    <property type="evidence" value="ECO:0007669"/>
    <property type="project" value="InterPro"/>
</dbReference>
<sequence length="61" mass="7071">FSTDVAFNVCNKALQMHGGYGYLRDYPVERILRDLRVHQILEGTNEIMRVIIARHVLEGEI</sequence>
<evidence type="ECO:0000313" key="3">
    <source>
        <dbReference type="EMBL" id="SVD34404.1"/>
    </source>
</evidence>
<dbReference type="InterPro" id="IPR006089">
    <property type="entry name" value="Acyl-CoA_DH_CS"/>
</dbReference>
<dbReference type="InterPro" id="IPR036250">
    <property type="entry name" value="AcylCo_DH-like_C"/>
</dbReference>
<gene>
    <name evidence="3" type="ORF">METZ01_LOCUS387258</name>
</gene>
<keyword evidence="1" id="KW-0285">Flavoprotein</keyword>
<name>A0A382UJF7_9ZZZZ</name>
<protein>
    <recommendedName>
        <fullName evidence="2">Acyl-CoA dehydrogenase/oxidase C-terminal domain-containing protein</fullName>
    </recommendedName>
</protein>